<feature type="compositionally biased region" description="Polar residues" evidence="1">
    <location>
        <begin position="271"/>
        <end position="280"/>
    </location>
</feature>
<dbReference type="CDD" id="cd00063">
    <property type="entry name" value="FN3"/>
    <property type="match status" value="2"/>
</dbReference>
<dbReference type="PANTHER" id="PTHR47135:SF3">
    <property type="entry name" value="FIBRONECTIN TYPE-III DOMAIN-CONTAINING PROTEIN"/>
    <property type="match status" value="1"/>
</dbReference>
<reference evidence="4" key="1">
    <citation type="submission" date="2018-05" db="EMBL/GenBank/DDBJ databases">
        <authorList>
            <person name="Lanie J.A."/>
            <person name="Ng W.-L."/>
            <person name="Kazmierczak K.M."/>
            <person name="Andrzejewski T.M."/>
            <person name="Davidsen T.M."/>
            <person name="Wayne K.J."/>
            <person name="Tettelin H."/>
            <person name="Glass J.I."/>
            <person name="Rusch D."/>
            <person name="Podicherti R."/>
            <person name="Tsui H.-C.T."/>
            <person name="Winkler M.E."/>
        </authorList>
    </citation>
    <scope>NUCLEOTIDE SEQUENCE</scope>
</reference>
<dbReference type="PANTHER" id="PTHR47135">
    <property type="entry name" value="FIBRONECTIN TYPE III DOMAIN-CONTAINING PROTEIN 7"/>
    <property type="match status" value="1"/>
</dbReference>
<protein>
    <recommendedName>
        <fullName evidence="3">Fibronectin type-III domain-containing protein</fullName>
    </recommendedName>
</protein>
<evidence type="ECO:0000256" key="1">
    <source>
        <dbReference type="SAM" id="MobiDB-lite"/>
    </source>
</evidence>
<dbReference type="PROSITE" id="PS50853">
    <property type="entry name" value="FN3"/>
    <property type="match status" value="1"/>
</dbReference>
<dbReference type="InterPro" id="IPR036116">
    <property type="entry name" value="FN3_sf"/>
</dbReference>
<dbReference type="Pfam" id="PF13620">
    <property type="entry name" value="CarboxypepD_reg"/>
    <property type="match status" value="1"/>
</dbReference>
<accession>A0A381QFA1</accession>
<gene>
    <name evidence="4" type="ORF">METZ01_LOCUS30522</name>
</gene>
<dbReference type="Gene3D" id="2.60.40.1120">
    <property type="entry name" value="Carboxypeptidase-like, regulatory domain"/>
    <property type="match status" value="1"/>
</dbReference>
<feature type="non-terminal residue" evidence="4">
    <location>
        <position position="776"/>
    </location>
</feature>
<dbReference type="EMBL" id="UINC01001326">
    <property type="protein sequence ID" value="SUZ77668.1"/>
    <property type="molecule type" value="Genomic_DNA"/>
</dbReference>
<dbReference type="GO" id="GO:0030246">
    <property type="term" value="F:carbohydrate binding"/>
    <property type="evidence" value="ECO:0007669"/>
    <property type="project" value="InterPro"/>
</dbReference>
<evidence type="ECO:0000259" key="3">
    <source>
        <dbReference type="PROSITE" id="PS50853"/>
    </source>
</evidence>
<keyword evidence="2" id="KW-1133">Transmembrane helix</keyword>
<keyword evidence="2" id="KW-0472">Membrane</keyword>
<sequence>VLKNKISSGIHGAMRSFSAINIALILLIATSTILGQTYEISGTIKDDAGKKVPNARITLYNKKLFLLRTERAKGNGKFKLRKVPPAKYTLNMYGPGGYALSMEVDLSSSAKTNLAPFLPGINAPQLTVKSEQDKIIITWDPMDTAAEYIVYKNNKEIKRTTKPNYEEIVPGGKSYGYNVVAIKNDGEKSARSLTEYGKALLGSPKKIKAKARQNTVTISWDPIENASGYNIYRDDDLINSTTETEYTDYKLKYNEDYSYSVVSTDHHQQEGPKSNSQSIKTHQEIKKVKKIKAEAGESVVGLKWVKHELAVKYRIYQNGTLIDSVKTITYAAKTDPGSENCFTVSAVDKHGAEGPQSVPACDKAQYPPPEKITLVLGEKYTDDMNSITITWEPIDGPGSYNIYRDGKTLTNSKKTTYVDKDLDYGTQYAYEISSLSDDGLEGPLSEPAKEKTPSIYKINGQLINEKGQQKIEEAKIFLYTADNVLWEEYTAGSKGKFTFENRIIAGKYMIKAFGNGHGNNGEYAGNGGINVTVKNKDENVKIKLSTDGLRPKMAAKRGVQRVLVKWKALPHAESYSVYKNDKSIAEKIKDTKYIDNVAPGKFYEYHVRAWDLYDLEGPESNKQKQKASYQFPTLKPSVKMGTLKTEGSGRIVTLEWVAIPNVEKYALYRDSVMISKQAEIIYVDSLKWGTEYKYNINSIDPDNDEGAMSEDIVVNTHPEVLIPEFVAQGNVNAIDLTWTDLAPVATYYKLFRNGNYLGDFDKPSFSDNVAPGKEYC</sequence>
<keyword evidence="2" id="KW-0812">Transmembrane</keyword>
<dbReference type="InterPro" id="IPR003961">
    <property type="entry name" value="FN3_dom"/>
</dbReference>
<feature type="region of interest" description="Disordered" evidence="1">
    <location>
        <begin position="264"/>
        <end position="283"/>
    </location>
</feature>
<dbReference type="InterPro" id="IPR013784">
    <property type="entry name" value="Carb-bd-like_fold"/>
</dbReference>
<feature type="non-terminal residue" evidence="4">
    <location>
        <position position="1"/>
    </location>
</feature>
<evidence type="ECO:0000256" key="2">
    <source>
        <dbReference type="SAM" id="Phobius"/>
    </source>
</evidence>
<dbReference type="SUPFAM" id="SSF49265">
    <property type="entry name" value="Fibronectin type III"/>
    <property type="match status" value="2"/>
</dbReference>
<dbReference type="SMART" id="SM00060">
    <property type="entry name" value="FN3"/>
    <property type="match status" value="4"/>
</dbReference>
<name>A0A381QFA1_9ZZZZ</name>
<evidence type="ECO:0000313" key="4">
    <source>
        <dbReference type="EMBL" id="SUZ77668.1"/>
    </source>
</evidence>
<dbReference type="SUPFAM" id="SSF49452">
    <property type="entry name" value="Starch-binding domain-like"/>
    <property type="match status" value="1"/>
</dbReference>
<feature type="domain" description="Fibronectin type-III" evidence="3">
    <location>
        <begin position="368"/>
        <end position="455"/>
    </location>
</feature>
<proteinExistence type="predicted"/>
<feature type="transmembrane region" description="Helical" evidence="2">
    <location>
        <begin position="12"/>
        <end position="34"/>
    </location>
</feature>
<organism evidence="4">
    <name type="scientific">marine metagenome</name>
    <dbReference type="NCBI Taxonomy" id="408172"/>
    <lineage>
        <taxon>unclassified sequences</taxon>
        <taxon>metagenomes</taxon>
        <taxon>ecological metagenomes</taxon>
    </lineage>
</organism>
<dbReference type="AlphaFoldDB" id="A0A381QFA1"/>
<dbReference type="Gene3D" id="2.60.40.10">
    <property type="entry name" value="Immunoglobulins"/>
    <property type="match status" value="3"/>
</dbReference>
<dbReference type="InterPro" id="IPR013783">
    <property type="entry name" value="Ig-like_fold"/>
</dbReference>